<sequence length="253" mass="26923">MAKVINARGNVTATKPYEKDNSDDFTLAQALIPTLMLIQHLGTVEPKGRRNSAGTKTGTAGGQGGRGKKKSTEEMDVDTGNTGTKINEKQNPKPAPKKKINTNAGASTTNRPANILGEITNGFLGDAGVDTLQVKLEDVKGGFDARVRALGVTIREVLFGPDEEETPSVQPVDEPIEREEKVVIMPIDAASSASTLPEDPDKVSILPVDPAPSSPSEDSDNQDVKDVPEFDASQVILSKGNEQVEEALKGNFY</sequence>
<dbReference type="Proteomes" id="UP000559256">
    <property type="component" value="Unassembled WGS sequence"/>
</dbReference>
<feature type="region of interest" description="Disordered" evidence="1">
    <location>
        <begin position="43"/>
        <end position="113"/>
    </location>
</feature>
<reference evidence="2 3" key="1">
    <citation type="journal article" date="2020" name="ISME J.">
        <title>Uncovering the hidden diversity of litter-decomposition mechanisms in mushroom-forming fungi.</title>
        <authorList>
            <person name="Floudas D."/>
            <person name="Bentzer J."/>
            <person name="Ahren D."/>
            <person name="Johansson T."/>
            <person name="Persson P."/>
            <person name="Tunlid A."/>
        </authorList>
    </citation>
    <scope>NUCLEOTIDE SEQUENCE [LARGE SCALE GENOMIC DNA]</scope>
    <source>
        <strain evidence="2 3">CBS 291.85</strain>
    </source>
</reference>
<proteinExistence type="predicted"/>
<comment type="caution">
    <text evidence="2">The sequence shown here is derived from an EMBL/GenBank/DDBJ whole genome shotgun (WGS) entry which is preliminary data.</text>
</comment>
<gene>
    <name evidence="2" type="ORF">D9758_005590</name>
</gene>
<feature type="region of interest" description="Disordered" evidence="1">
    <location>
        <begin position="1"/>
        <end position="20"/>
    </location>
</feature>
<feature type="compositionally biased region" description="Polar residues" evidence="1">
    <location>
        <begin position="101"/>
        <end position="112"/>
    </location>
</feature>
<dbReference type="EMBL" id="JAACJM010000032">
    <property type="protein sequence ID" value="KAF5364678.1"/>
    <property type="molecule type" value="Genomic_DNA"/>
</dbReference>
<dbReference type="AlphaFoldDB" id="A0A8H5GGQ2"/>
<feature type="region of interest" description="Disordered" evidence="1">
    <location>
        <begin position="189"/>
        <end position="231"/>
    </location>
</feature>
<accession>A0A8H5GGQ2</accession>
<dbReference type="OrthoDB" id="3260408at2759"/>
<evidence type="ECO:0000256" key="1">
    <source>
        <dbReference type="SAM" id="MobiDB-lite"/>
    </source>
</evidence>
<evidence type="ECO:0000313" key="2">
    <source>
        <dbReference type="EMBL" id="KAF5364678.1"/>
    </source>
</evidence>
<name>A0A8H5GGQ2_9AGAR</name>
<keyword evidence="3" id="KW-1185">Reference proteome</keyword>
<evidence type="ECO:0000313" key="3">
    <source>
        <dbReference type="Proteomes" id="UP000559256"/>
    </source>
</evidence>
<organism evidence="2 3">
    <name type="scientific">Tetrapyrgos nigripes</name>
    <dbReference type="NCBI Taxonomy" id="182062"/>
    <lineage>
        <taxon>Eukaryota</taxon>
        <taxon>Fungi</taxon>
        <taxon>Dikarya</taxon>
        <taxon>Basidiomycota</taxon>
        <taxon>Agaricomycotina</taxon>
        <taxon>Agaricomycetes</taxon>
        <taxon>Agaricomycetidae</taxon>
        <taxon>Agaricales</taxon>
        <taxon>Marasmiineae</taxon>
        <taxon>Marasmiaceae</taxon>
        <taxon>Tetrapyrgos</taxon>
    </lineage>
</organism>
<protein>
    <submittedName>
        <fullName evidence="2">Uncharacterized protein</fullName>
    </submittedName>
</protein>